<keyword evidence="3" id="KW-1185">Reference proteome</keyword>
<feature type="transmembrane region" description="Helical" evidence="1">
    <location>
        <begin position="115"/>
        <end position="136"/>
    </location>
</feature>
<accession>A0ABS0CXC9</accession>
<feature type="transmembrane region" description="Helical" evidence="1">
    <location>
        <begin position="174"/>
        <end position="196"/>
    </location>
</feature>
<feature type="transmembrane region" description="Helical" evidence="1">
    <location>
        <begin position="393"/>
        <end position="415"/>
    </location>
</feature>
<feature type="transmembrane region" description="Helical" evidence="1">
    <location>
        <begin position="332"/>
        <end position="351"/>
    </location>
</feature>
<feature type="transmembrane region" description="Helical" evidence="1">
    <location>
        <begin position="363"/>
        <end position="381"/>
    </location>
</feature>
<protein>
    <submittedName>
        <fullName evidence="2">Uncharacterized protein</fullName>
    </submittedName>
</protein>
<comment type="caution">
    <text evidence="2">The sequence shown here is derived from an EMBL/GenBank/DDBJ whole genome shotgun (WGS) entry which is preliminary data.</text>
</comment>
<gene>
    <name evidence="2" type="ORF">IU459_27545</name>
</gene>
<evidence type="ECO:0000313" key="2">
    <source>
        <dbReference type="EMBL" id="MBF6301267.1"/>
    </source>
</evidence>
<evidence type="ECO:0000256" key="1">
    <source>
        <dbReference type="SAM" id="Phobius"/>
    </source>
</evidence>
<evidence type="ECO:0000313" key="3">
    <source>
        <dbReference type="Proteomes" id="UP000702209"/>
    </source>
</evidence>
<keyword evidence="1" id="KW-0472">Membrane</keyword>
<keyword evidence="1" id="KW-0812">Transmembrane</keyword>
<reference evidence="2 3" key="1">
    <citation type="submission" date="2020-10" db="EMBL/GenBank/DDBJ databases">
        <title>Identification of Nocardia species via Next-generation sequencing and recognition of intraspecies genetic diversity.</title>
        <authorList>
            <person name="Li P."/>
            <person name="Li P."/>
            <person name="Lu B."/>
        </authorList>
    </citation>
    <scope>NUCLEOTIDE SEQUENCE [LARGE SCALE GENOMIC DNA]</scope>
    <source>
        <strain evidence="2 3">BJ06-0157</strain>
    </source>
</reference>
<name>A0ABS0CXC9_9NOCA</name>
<feature type="transmembrane region" description="Helical" evidence="1">
    <location>
        <begin position="51"/>
        <end position="72"/>
    </location>
</feature>
<dbReference type="EMBL" id="JADLQX010000024">
    <property type="protein sequence ID" value="MBF6301267.1"/>
    <property type="molecule type" value="Genomic_DNA"/>
</dbReference>
<sequence length="834" mass="90138">MKSRLQRTFRSDQPSFGMPWEPQFWDTERYRPQAVFRRCRAWIAASRPRRWTAWILIALFVVFVFPGLISAISMAQTGTVTPAAAPNSALGWMDIKDSSGVNVSSYMFVSNRGSVWSLDLGRLVLWSLIILFFAIWHPLTTTFVWLPGEALDFGWLNMFGAPLRGVAENLTAQIATPMVLVTFVTIGAVPVGWFIVRGYSAKATAQVVTMVGVAILGPVFLADPLAEVLSSHGLLAQGRDLGISVAAGLNGNSSPDPKQVVAAIQVSGADNFMRAPLQVWNFGHVVDERPACKAAWSAGVMAGDEERVKDGLKACGDSAAYAAADNPSVGQIGAGLLLLLCAIILLLFAVYMAIKIIWAALDTIYYGFMTIFGFAAGGFVYGPTQTFTVRCVVHGFISAFRMAVFVIFLGLYQLFMGSLFQQARGQVMAVFVIGAIVEIVAIVQLRRLSKSLDGGNDWIANRFSLAMQNGLSAQGAGAGGGGGGRALGMGDANASNSMGPLGVLAAATTINSSPITGWLAGRNNPLSRWAWLDQVEKKNKARGLKTRDLRAAAHASVFDRVWLANEARAGIARSRRSGRGRARHAAFAAENVSHAAGLTGGIYHSLIMAGMSEEEAQLASDVRVDIMRHADKEPLASTHLGHVVAAHKHFERDAIRNPGGTRAIARFHGLEASVDRYRGDYSGGVQLGRQRLHDVGYSYIRNPDAQFINSLRDAANSETGGLLSLAGGGTERVTQNEADRLRQWLSNEHALRVQAATNWVAQNPADLERVRVLRSEIDKAAMTNQLEAGRNITGAVSLAQPDINRTPLPVHPGNRDPHEHIPEGLLNDLRFRRP</sequence>
<dbReference type="RefSeq" id="WP_195132482.1">
    <property type="nucleotide sequence ID" value="NZ_JADLQX010000024.1"/>
</dbReference>
<dbReference type="Proteomes" id="UP000702209">
    <property type="component" value="Unassembled WGS sequence"/>
</dbReference>
<feature type="transmembrane region" description="Helical" evidence="1">
    <location>
        <begin position="203"/>
        <end position="221"/>
    </location>
</feature>
<organism evidence="2 3">
    <name type="scientific">Nocardia amamiensis</name>
    <dbReference type="NCBI Taxonomy" id="404578"/>
    <lineage>
        <taxon>Bacteria</taxon>
        <taxon>Bacillati</taxon>
        <taxon>Actinomycetota</taxon>
        <taxon>Actinomycetes</taxon>
        <taxon>Mycobacteriales</taxon>
        <taxon>Nocardiaceae</taxon>
        <taxon>Nocardia</taxon>
    </lineage>
</organism>
<feature type="transmembrane region" description="Helical" evidence="1">
    <location>
        <begin position="427"/>
        <end position="445"/>
    </location>
</feature>
<keyword evidence="1" id="KW-1133">Transmembrane helix</keyword>
<proteinExistence type="predicted"/>